<reference evidence="15 16" key="1">
    <citation type="submission" date="2021-05" db="EMBL/GenBank/DDBJ databases">
        <authorList>
            <person name="Kumar R."/>
            <person name="Kumar A."/>
            <person name="Mukhia S."/>
        </authorList>
    </citation>
    <scope>NUCLEOTIDE SEQUENCE [LARGE SCALE GENOMIC DNA]</scope>
    <source>
        <strain evidence="15 16">ERMR7:08</strain>
    </source>
</reference>
<dbReference type="Gene3D" id="1.10.510.10">
    <property type="entry name" value="Transferase(Phosphotransferase) domain 1"/>
    <property type="match status" value="1"/>
</dbReference>
<dbReference type="Pfam" id="PF00069">
    <property type="entry name" value="Pkinase"/>
    <property type="match status" value="1"/>
</dbReference>
<evidence type="ECO:0000256" key="10">
    <source>
        <dbReference type="PROSITE-ProRule" id="PRU10141"/>
    </source>
</evidence>
<dbReference type="PROSITE" id="PS50011">
    <property type="entry name" value="PROTEIN_KINASE_DOM"/>
    <property type="match status" value="1"/>
</dbReference>
<keyword evidence="12" id="KW-0812">Transmembrane</keyword>
<dbReference type="Gene3D" id="3.30.10.20">
    <property type="match status" value="2"/>
</dbReference>
<keyword evidence="12" id="KW-0472">Membrane</keyword>
<dbReference type="InterPro" id="IPR008266">
    <property type="entry name" value="Tyr_kinase_AS"/>
</dbReference>
<dbReference type="PROSITE" id="PS51178">
    <property type="entry name" value="PASTA"/>
    <property type="match status" value="2"/>
</dbReference>
<dbReference type="InterPro" id="IPR017441">
    <property type="entry name" value="Protein_kinase_ATP_BS"/>
</dbReference>
<dbReference type="CDD" id="cd06577">
    <property type="entry name" value="PASTA_pknB"/>
    <property type="match status" value="2"/>
</dbReference>
<feature type="domain" description="Protein kinase" evidence="13">
    <location>
        <begin position="34"/>
        <end position="344"/>
    </location>
</feature>
<dbReference type="Pfam" id="PF03793">
    <property type="entry name" value="PASTA"/>
    <property type="match status" value="2"/>
</dbReference>
<evidence type="ECO:0000256" key="1">
    <source>
        <dbReference type="ARBA" id="ARBA00012513"/>
    </source>
</evidence>
<dbReference type="InterPro" id="IPR005543">
    <property type="entry name" value="PASTA_dom"/>
</dbReference>
<dbReference type="Gene3D" id="3.30.200.20">
    <property type="entry name" value="Phosphorylase Kinase, domain 1"/>
    <property type="match status" value="1"/>
</dbReference>
<dbReference type="PANTHER" id="PTHR43289:SF6">
    <property type="entry name" value="SERINE_THREONINE-PROTEIN KINASE NEKL-3"/>
    <property type="match status" value="1"/>
</dbReference>
<evidence type="ECO:0000256" key="12">
    <source>
        <dbReference type="SAM" id="Phobius"/>
    </source>
</evidence>
<keyword evidence="2" id="KW-0723">Serine/threonine-protein kinase</keyword>
<evidence type="ECO:0000256" key="11">
    <source>
        <dbReference type="SAM" id="MobiDB-lite"/>
    </source>
</evidence>
<feature type="compositionally biased region" description="Basic residues" evidence="11">
    <location>
        <begin position="819"/>
        <end position="851"/>
    </location>
</feature>
<gene>
    <name evidence="15" type="ORF">KIV56_15310</name>
</gene>
<dbReference type="SUPFAM" id="SSF56112">
    <property type="entry name" value="Protein kinase-like (PK-like)"/>
    <property type="match status" value="1"/>
</dbReference>
<feature type="domain" description="PASTA" evidence="14">
    <location>
        <begin position="569"/>
        <end position="633"/>
    </location>
</feature>
<evidence type="ECO:0000256" key="2">
    <source>
        <dbReference type="ARBA" id="ARBA00022527"/>
    </source>
</evidence>
<dbReference type="PROSITE" id="PS00109">
    <property type="entry name" value="PROTEIN_KINASE_TYR"/>
    <property type="match status" value="1"/>
</dbReference>
<dbReference type="SMART" id="SM00740">
    <property type="entry name" value="PASTA"/>
    <property type="match status" value="2"/>
</dbReference>
<feature type="compositionally biased region" description="Basic and acidic residues" evidence="11">
    <location>
        <begin position="1"/>
        <end position="10"/>
    </location>
</feature>
<keyword evidence="3" id="KW-0808">Transferase</keyword>
<comment type="catalytic activity">
    <reaction evidence="8">
        <text>L-threonyl-[protein] + ATP = O-phospho-L-threonyl-[protein] + ADP + H(+)</text>
        <dbReference type="Rhea" id="RHEA:46608"/>
        <dbReference type="Rhea" id="RHEA-COMP:11060"/>
        <dbReference type="Rhea" id="RHEA-COMP:11605"/>
        <dbReference type="ChEBI" id="CHEBI:15378"/>
        <dbReference type="ChEBI" id="CHEBI:30013"/>
        <dbReference type="ChEBI" id="CHEBI:30616"/>
        <dbReference type="ChEBI" id="CHEBI:61977"/>
        <dbReference type="ChEBI" id="CHEBI:456216"/>
        <dbReference type="EC" id="2.7.11.1"/>
    </reaction>
</comment>
<dbReference type="GO" id="GO:0016301">
    <property type="term" value="F:kinase activity"/>
    <property type="evidence" value="ECO:0007669"/>
    <property type="project" value="UniProtKB-KW"/>
</dbReference>
<feature type="region of interest" description="Disordered" evidence="11">
    <location>
        <begin position="929"/>
        <end position="953"/>
    </location>
</feature>
<dbReference type="PANTHER" id="PTHR43289">
    <property type="entry name" value="MITOGEN-ACTIVATED PROTEIN KINASE KINASE KINASE 20-RELATED"/>
    <property type="match status" value="1"/>
</dbReference>
<dbReference type="InterPro" id="IPR000719">
    <property type="entry name" value="Prot_kinase_dom"/>
</dbReference>
<dbReference type="CDD" id="cd14014">
    <property type="entry name" value="STKc_PknB_like"/>
    <property type="match status" value="1"/>
</dbReference>
<feature type="binding site" evidence="10">
    <location>
        <position position="67"/>
    </location>
    <ligand>
        <name>ATP</name>
        <dbReference type="ChEBI" id="CHEBI:30616"/>
    </ligand>
</feature>
<keyword evidence="7 10" id="KW-0067">ATP-binding</keyword>
<keyword evidence="16" id="KW-1185">Reference proteome</keyword>
<dbReference type="EMBL" id="CP075584">
    <property type="protein sequence ID" value="WBM79634.1"/>
    <property type="molecule type" value="Genomic_DNA"/>
</dbReference>
<protein>
    <recommendedName>
        <fullName evidence="1">non-specific serine/threonine protein kinase</fullName>
        <ecNumber evidence="1">2.7.11.1</ecNumber>
    </recommendedName>
</protein>
<evidence type="ECO:0000256" key="5">
    <source>
        <dbReference type="ARBA" id="ARBA00022741"/>
    </source>
</evidence>
<feature type="region of interest" description="Disordered" evidence="11">
    <location>
        <begin position="775"/>
        <end position="807"/>
    </location>
</feature>
<sequence length="953" mass="99366">MTDAIDRAEPTDASGAQAGRRTARAGDGLISGRYRLGELLGTGGSASVFAAVDTQADDGAATEIALKILHPHLSRSDRAREAFFAEARAAAALRHPNIVAVLGVGVHNTGHGSGTTAGTDSRSGPGANAEEPQAWIALDRAPGISLAEYVEHRGALPVAQALTVASAVLRALAAAHAIGLVHRDVSPANIMVDPDMAGHVGSDGVRLLDFGLADAAGRPALGTDVLRSTPDATTQEIPAVQSVLGSVNYMSPEQARGDAVDERGDVYQLGGVLYFALTARAPFLRDSVAAVLRAHVQSPPPVPSVQQSGIPRSVDRLVVKALLKDPDARFPSAAAMGLAVDSALDRIGAGGAPGRSAAPLEGAPAGRVLAAPSDDTTGLFRPGDLAELAERTMVLGAVPVPVPGPAPAPATIVHATGNARAGTASAAVIAVPDNPAWVRNGRSRRRGGGLWAVSMILVIGGAFAWILAAGGAAPTSVAVTSSTPAPASATPEPMITAHATAAPKTIRVPEISVMTLDGARAALAALGLRLGALTLQDSVRPLDTVLGVSPAAGSFLDPGDTVDLTVASGSNTVPNTVGLSKAEAIAALENAGFVVLTDSKPDSAAPPGTVIAVAPSGQNVLRLGTSITLTLSTAPEPSPTPHGHVDAAADPDTAPLTDADARGLTAPESTATTLHAASISRLRNRRQSFTDRPEHMFRTRYPHPCVHPLPSLPKDSYADFEPRLAAPGRLAPGRRLRGRPGRLRPVEPRLPAAALPGLPPVDLRFGVPLCRVQRGHDHRADHARGRRLPLAAGRRRPRGRGRQLPLRAGLVAGDEEVRHRVRSLRHDHDRRHRDVRRGAPRPRHGAPHLRGRPGPAEGHPRHPRRPDGRRSQRGVRPLGRVLPPGERHPGRHLDLHLLRLDPVLQRDGCDRPGPHRGERLHLLGLHRRNRGRPHGRAHPDIGHARGLLPGADR</sequence>
<dbReference type="InterPro" id="IPR011009">
    <property type="entry name" value="Kinase-like_dom_sf"/>
</dbReference>
<name>A0ABY7NDL2_9MICO</name>
<feature type="transmembrane region" description="Helical" evidence="12">
    <location>
        <begin position="449"/>
        <end position="468"/>
    </location>
</feature>
<keyword evidence="12" id="KW-1133">Transmembrane helix</keyword>
<accession>A0ABY7NDL2</accession>
<feature type="domain" description="PASTA" evidence="14">
    <location>
        <begin position="502"/>
        <end position="568"/>
    </location>
</feature>
<evidence type="ECO:0000259" key="13">
    <source>
        <dbReference type="PROSITE" id="PS50011"/>
    </source>
</evidence>
<evidence type="ECO:0000256" key="8">
    <source>
        <dbReference type="ARBA" id="ARBA00047899"/>
    </source>
</evidence>
<dbReference type="PROSITE" id="PS00107">
    <property type="entry name" value="PROTEIN_KINASE_ATP"/>
    <property type="match status" value="1"/>
</dbReference>
<evidence type="ECO:0000256" key="4">
    <source>
        <dbReference type="ARBA" id="ARBA00022737"/>
    </source>
</evidence>
<organism evidence="15 16">
    <name type="scientific">Cryobacterium breve</name>
    <dbReference type="NCBI Taxonomy" id="1259258"/>
    <lineage>
        <taxon>Bacteria</taxon>
        <taxon>Bacillati</taxon>
        <taxon>Actinomycetota</taxon>
        <taxon>Actinomycetes</taxon>
        <taxon>Micrococcales</taxon>
        <taxon>Microbacteriaceae</taxon>
        <taxon>Cryobacterium</taxon>
    </lineage>
</organism>
<dbReference type="EC" id="2.7.11.1" evidence="1"/>
<keyword evidence="5 10" id="KW-0547">Nucleotide-binding</keyword>
<keyword evidence="4" id="KW-0677">Repeat</keyword>
<feature type="region of interest" description="Disordered" evidence="11">
    <location>
        <begin position="633"/>
        <end position="654"/>
    </location>
</feature>
<evidence type="ECO:0000256" key="6">
    <source>
        <dbReference type="ARBA" id="ARBA00022777"/>
    </source>
</evidence>
<evidence type="ECO:0000256" key="3">
    <source>
        <dbReference type="ARBA" id="ARBA00022679"/>
    </source>
</evidence>
<evidence type="ECO:0000259" key="14">
    <source>
        <dbReference type="PROSITE" id="PS51178"/>
    </source>
</evidence>
<keyword evidence="6 15" id="KW-0418">Kinase</keyword>
<feature type="region of interest" description="Disordered" evidence="11">
    <location>
        <begin position="1"/>
        <end position="24"/>
    </location>
</feature>
<feature type="region of interest" description="Disordered" evidence="11">
    <location>
        <begin position="819"/>
        <end position="891"/>
    </location>
</feature>
<evidence type="ECO:0000313" key="15">
    <source>
        <dbReference type="EMBL" id="WBM79634.1"/>
    </source>
</evidence>
<proteinExistence type="predicted"/>
<evidence type="ECO:0000313" key="16">
    <source>
        <dbReference type="Proteomes" id="UP001212421"/>
    </source>
</evidence>
<evidence type="ECO:0000256" key="9">
    <source>
        <dbReference type="ARBA" id="ARBA00048679"/>
    </source>
</evidence>
<evidence type="ECO:0000256" key="7">
    <source>
        <dbReference type="ARBA" id="ARBA00022840"/>
    </source>
</evidence>
<dbReference type="Proteomes" id="UP001212421">
    <property type="component" value="Chromosome"/>
</dbReference>
<comment type="catalytic activity">
    <reaction evidence="9">
        <text>L-seryl-[protein] + ATP = O-phospho-L-seryl-[protein] + ADP + H(+)</text>
        <dbReference type="Rhea" id="RHEA:17989"/>
        <dbReference type="Rhea" id="RHEA-COMP:9863"/>
        <dbReference type="Rhea" id="RHEA-COMP:11604"/>
        <dbReference type="ChEBI" id="CHEBI:15378"/>
        <dbReference type="ChEBI" id="CHEBI:29999"/>
        <dbReference type="ChEBI" id="CHEBI:30616"/>
        <dbReference type="ChEBI" id="CHEBI:83421"/>
        <dbReference type="ChEBI" id="CHEBI:456216"/>
        <dbReference type="EC" id="2.7.11.1"/>
    </reaction>
</comment>